<dbReference type="Proteomes" id="UP000219612">
    <property type="component" value="Unassembled WGS sequence"/>
</dbReference>
<dbReference type="Gene3D" id="2.60.20.10">
    <property type="entry name" value="Crystallins"/>
    <property type="match status" value="1"/>
</dbReference>
<evidence type="ECO:0000313" key="2">
    <source>
        <dbReference type="EMBL" id="SNY26176.1"/>
    </source>
</evidence>
<feature type="signal peptide" evidence="1">
    <location>
        <begin position="1"/>
        <end position="30"/>
    </location>
</feature>
<dbReference type="Pfam" id="PF03995">
    <property type="entry name" value="Inhibitor_I36"/>
    <property type="match status" value="1"/>
</dbReference>
<feature type="chain" id="PRO_5012402608" evidence="1">
    <location>
        <begin position="31"/>
        <end position="143"/>
    </location>
</feature>
<name>A0A285GUI3_9ACTN</name>
<dbReference type="OrthoDB" id="3300642at2"/>
<dbReference type="RefSeq" id="WP_097319203.1">
    <property type="nucleotide sequence ID" value="NZ_OBDY01000002.1"/>
</dbReference>
<evidence type="ECO:0000256" key="1">
    <source>
        <dbReference type="SAM" id="SignalP"/>
    </source>
</evidence>
<evidence type="ECO:0000313" key="3">
    <source>
        <dbReference type="Proteomes" id="UP000219612"/>
    </source>
</evidence>
<gene>
    <name evidence="2" type="ORF">SAMN05421748_102473</name>
</gene>
<sequence length="143" mass="15516">MKLRTVLRSAAAAALLLTGTLAATPSAAQAAWQCQIGYVCFYENFDLRGSAAVPGVLSLWSGAWPGQLADFRNRTYTNGKNLNDSASSVYNRTGLTLYVFEHGDFNEHKSGRVTAVGPGQAWNFGQDEGMLQDNRASSARFFE</sequence>
<accession>A0A285GUI3</accession>
<dbReference type="AlphaFoldDB" id="A0A285GUI3"/>
<organism evidence="2 3">
    <name type="scientific">Paractinoplanes atraurantiacus</name>
    <dbReference type="NCBI Taxonomy" id="1036182"/>
    <lineage>
        <taxon>Bacteria</taxon>
        <taxon>Bacillati</taxon>
        <taxon>Actinomycetota</taxon>
        <taxon>Actinomycetes</taxon>
        <taxon>Micromonosporales</taxon>
        <taxon>Micromonosporaceae</taxon>
        <taxon>Paractinoplanes</taxon>
    </lineage>
</organism>
<proteinExistence type="predicted"/>
<reference evidence="2 3" key="1">
    <citation type="submission" date="2017-09" db="EMBL/GenBank/DDBJ databases">
        <authorList>
            <person name="Ehlers B."/>
            <person name="Leendertz F.H."/>
        </authorList>
    </citation>
    <scope>NUCLEOTIDE SEQUENCE [LARGE SCALE GENOMIC DNA]</scope>
    <source>
        <strain evidence="2 3">CGMCC 4.6857</strain>
    </source>
</reference>
<dbReference type="EMBL" id="OBDY01000002">
    <property type="protein sequence ID" value="SNY26176.1"/>
    <property type="molecule type" value="Genomic_DNA"/>
</dbReference>
<keyword evidence="3" id="KW-1185">Reference proteome</keyword>
<keyword evidence="1" id="KW-0732">Signal</keyword>
<protein>
    <submittedName>
        <fullName evidence="2">Peptidase inhibitor family I36</fullName>
    </submittedName>
</protein>